<evidence type="ECO:0000256" key="1">
    <source>
        <dbReference type="SAM" id="Coils"/>
    </source>
</evidence>
<dbReference type="Proteomes" id="UP001218788">
    <property type="component" value="Unassembled WGS sequence"/>
</dbReference>
<feature type="coiled-coil region" evidence="1">
    <location>
        <begin position="248"/>
        <end position="275"/>
    </location>
</feature>
<dbReference type="InterPro" id="IPR011447">
    <property type="entry name" value="DUF1552"/>
</dbReference>
<name>A0ABT5L359_9ALTE</name>
<protein>
    <submittedName>
        <fullName evidence="2">DUF1552 domain-containing protein</fullName>
    </submittedName>
</protein>
<proteinExistence type="predicted"/>
<organism evidence="2 3">
    <name type="scientific">Alteromonas gilva</name>
    <dbReference type="NCBI Taxonomy" id="2987522"/>
    <lineage>
        <taxon>Bacteria</taxon>
        <taxon>Pseudomonadati</taxon>
        <taxon>Pseudomonadota</taxon>
        <taxon>Gammaproteobacteria</taxon>
        <taxon>Alteromonadales</taxon>
        <taxon>Alteromonadaceae</taxon>
        <taxon>Alteromonas/Salinimonas group</taxon>
        <taxon>Alteromonas</taxon>
    </lineage>
</organism>
<gene>
    <name evidence="2" type="ORF">OIK42_12005</name>
</gene>
<evidence type="ECO:0000313" key="2">
    <source>
        <dbReference type="EMBL" id="MDC8831485.1"/>
    </source>
</evidence>
<keyword evidence="3" id="KW-1185">Reference proteome</keyword>
<dbReference type="RefSeq" id="WP_273640817.1">
    <property type="nucleotide sequence ID" value="NZ_JAQQXP010000001.1"/>
</dbReference>
<accession>A0ABT5L359</accession>
<comment type="caution">
    <text evidence="2">The sequence shown here is derived from an EMBL/GenBank/DDBJ whole genome shotgun (WGS) entry which is preliminary data.</text>
</comment>
<evidence type="ECO:0000313" key="3">
    <source>
        <dbReference type="Proteomes" id="UP001218788"/>
    </source>
</evidence>
<dbReference type="PROSITE" id="PS51318">
    <property type="entry name" value="TAT"/>
    <property type="match status" value="1"/>
</dbReference>
<dbReference type="EMBL" id="JAQQXP010000001">
    <property type="protein sequence ID" value="MDC8831485.1"/>
    <property type="molecule type" value="Genomic_DNA"/>
</dbReference>
<reference evidence="2 3" key="1">
    <citation type="submission" date="2022-10" db="EMBL/GenBank/DDBJ databases">
        <title>Alteromonas sp. chi3 Genome sequencing.</title>
        <authorList>
            <person name="Park S."/>
        </authorList>
    </citation>
    <scope>NUCLEOTIDE SEQUENCE [LARGE SCALE GENOMIC DNA]</scope>
    <source>
        <strain evidence="3">chi3</strain>
    </source>
</reference>
<keyword evidence="1" id="KW-0175">Coiled coil</keyword>
<dbReference type="InterPro" id="IPR006311">
    <property type="entry name" value="TAT_signal"/>
</dbReference>
<dbReference type="Pfam" id="PF07586">
    <property type="entry name" value="HXXSHH"/>
    <property type="match status" value="1"/>
</dbReference>
<sequence length="452" mass="49476">MMTHNRSPKHASTGLSRRTFLRGLGVTVALPVMESLVPVAAAASAQERPKRMTVFYSPNGVRMQRYTPTVVGKNYEMTEILKPLAKVRDKFSVISGLAHYQASAFGAPPAGHGRSCPAFLTGAHAKATEGADIYCGISADQVAASYFAKDTQLASLELGIEPPSLLGSCDINYSCTYTNTISWKSPTQALPAMVTPSDVFEHLFGDGNKIDEKTRQMRLAHKGSILDFINDEANRLNRRLGSNDRHKMDQFLESIRDVERRIAKAQETSIEMNLDDLSVPANIPADYEEHVKIMLDLQMLALQTDMTRVSTFMLGRELSNHAYTNLGIPDGHHALSHHANVPVKIDKLVRINAYHMQLFADYLEKMASIPDGESTLLDNTFVIRGACIGESNEHDHMDLPIILAGGGLQGGRHIAAQKHTPMCNLLLTVLQQMGVPVNSFGDSSEPLAGLVS</sequence>